<dbReference type="EMBL" id="JEMX01000065">
    <property type="protein sequence ID" value="EXI78787.1"/>
    <property type="molecule type" value="Genomic_DNA"/>
</dbReference>
<organism evidence="1 2">
    <name type="scientific">Candidatus Accumulibacter appositus</name>
    <dbReference type="NCBI Taxonomy" id="1454003"/>
    <lineage>
        <taxon>Bacteria</taxon>
        <taxon>Pseudomonadati</taxon>
        <taxon>Pseudomonadota</taxon>
        <taxon>Betaproteobacteria</taxon>
        <taxon>Candidatus Accumulibacter</taxon>
    </lineage>
</organism>
<accession>A0A011PP45</accession>
<dbReference type="Gene3D" id="3.10.450.40">
    <property type="match status" value="1"/>
</dbReference>
<dbReference type="AlphaFoldDB" id="A0A011PP45"/>
<protein>
    <submittedName>
        <fullName evidence="1">Uncharacterized protein</fullName>
    </submittedName>
</protein>
<evidence type="ECO:0000313" key="1">
    <source>
        <dbReference type="EMBL" id="EXI78787.1"/>
    </source>
</evidence>
<proteinExistence type="predicted"/>
<sequence>MLSNQRPQLFGTDIRLRDGSGGADLTLEGPVGSSGDLALSHGNDNAVQALSLRLRVRKGELAALGWPDYGSRLHELIGEVDLPRTRLKAQVFARQAVEADPRVRQVDEVSVFSVAGERSVLRLAMRVLLIDEATPLNLVFDFSLEGA</sequence>
<reference evidence="1 2" key="1">
    <citation type="submission" date="2014-02" db="EMBL/GenBank/DDBJ databases">
        <title>Expanding our view of genomic diversity in Candidatus Accumulibacter clades.</title>
        <authorList>
            <person name="Skennerton C.T."/>
            <person name="Barr J.J."/>
            <person name="Slater F.R."/>
            <person name="Bond P.L."/>
            <person name="Tyson G.W."/>
        </authorList>
    </citation>
    <scope>NUCLEOTIDE SEQUENCE [LARGE SCALE GENOMIC DNA]</scope>
    <source>
        <strain evidence="2">BA-92</strain>
    </source>
</reference>
<dbReference type="PATRIC" id="fig|1454003.3.peg.2834"/>
<dbReference type="SUPFAM" id="SSF160719">
    <property type="entry name" value="gpW/gp25-like"/>
    <property type="match status" value="1"/>
</dbReference>
<evidence type="ECO:0000313" key="2">
    <source>
        <dbReference type="Proteomes" id="UP000021816"/>
    </source>
</evidence>
<dbReference type="Proteomes" id="UP000021816">
    <property type="component" value="Unassembled WGS sequence"/>
</dbReference>
<comment type="caution">
    <text evidence="1">The sequence shown here is derived from an EMBL/GenBank/DDBJ whole genome shotgun (WGS) entry which is preliminary data.</text>
</comment>
<dbReference type="STRING" id="1454003.AW10_02777"/>
<name>A0A011PP45_9PROT</name>
<gene>
    <name evidence="1" type="ORF">AW10_02777</name>
</gene>